<evidence type="ECO:0000313" key="2">
    <source>
        <dbReference type="Proteomes" id="UP000763557"/>
    </source>
</evidence>
<dbReference type="InterPro" id="IPR021295">
    <property type="entry name" value="DUF2867"/>
</dbReference>
<keyword evidence="2" id="KW-1185">Reference proteome</keyword>
<dbReference type="EMBL" id="JAAATY010000022">
    <property type="protein sequence ID" value="NRN68724.1"/>
    <property type="molecule type" value="Genomic_DNA"/>
</dbReference>
<sequence length="200" mass="22830">MTRLDTSAYTGQPWRIHQFTADFRVEDTWSFRTPGAGPGDFPVMIAAMRAAGGLAKQPALVRFLFWARWKLGALFGWDNPSDGIGARVASLRDHLPDDLRDAPRGPDSDSMPLKPVYELDTEAARELANKTVHTVMHLGWARRPDGDHELRMTVLVKPNGRFGRLYLAAIAPFRYLIVYPALTRRWERAWREHHQQEIRG</sequence>
<dbReference type="RefSeq" id="WP_173138189.1">
    <property type="nucleotide sequence ID" value="NZ_CBCSGW010000068.1"/>
</dbReference>
<dbReference type="Pfam" id="PF11066">
    <property type="entry name" value="DUF2867"/>
    <property type="match status" value="1"/>
</dbReference>
<organism evidence="1 2">
    <name type="scientific">Kibdelosporangium persicum</name>
    <dbReference type="NCBI Taxonomy" id="2698649"/>
    <lineage>
        <taxon>Bacteria</taxon>
        <taxon>Bacillati</taxon>
        <taxon>Actinomycetota</taxon>
        <taxon>Actinomycetes</taxon>
        <taxon>Pseudonocardiales</taxon>
        <taxon>Pseudonocardiaceae</taxon>
        <taxon>Kibdelosporangium</taxon>
    </lineage>
</organism>
<comment type="caution">
    <text evidence="1">The sequence shown here is derived from an EMBL/GenBank/DDBJ whole genome shotgun (WGS) entry which is preliminary data.</text>
</comment>
<proteinExistence type="predicted"/>
<protein>
    <recommendedName>
        <fullName evidence="3">DUF2867 domain-containing protein</fullName>
    </recommendedName>
</protein>
<accession>A0ABX2FBI1</accession>
<evidence type="ECO:0008006" key="3">
    <source>
        <dbReference type="Google" id="ProtNLM"/>
    </source>
</evidence>
<evidence type="ECO:0000313" key="1">
    <source>
        <dbReference type="EMBL" id="NRN68724.1"/>
    </source>
</evidence>
<name>A0ABX2FBI1_9PSEU</name>
<gene>
    <name evidence="1" type="ORF">GC106_59710</name>
</gene>
<dbReference type="Proteomes" id="UP000763557">
    <property type="component" value="Unassembled WGS sequence"/>
</dbReference>
<reference evidence="1 2" key="1">
    <citation type="submission" date="2020-01" db="EMBL/GenBank/DDBJ databases">
        <title>Kibdelosporangium persica a novel Actinomycetes from a hot desert in Iran.</title>
        <authorList>
            <person name="Safaei N."/>
            <person name="Zaburannyi N."/>
            <person name="Mueller R."/>
            <person name="Wink J."/>
        </authorList>
    </citation>
    <scope>NUCLEOTIDE SEQUENCE [LARGE SCALE GENOMIC DNA]</scope>
    <source>
        <strain evidence="1 2">4NS15</strain>
    </source>
</reference>